<dbReference type="Proteomes" id="UP000002878">
    <property type="component" value="Chromosome"/>
</dbReference>
<evidence type="ECO:0000313" key="1">
    <source>
        <dbReference type="EMBL" id="AFJ62310.1"/>
    </source>
</evidence>
<proteinExistence type="predicted"/>
<protein>
    <submittedName>
        <fullName evidence="1">Uncharacterized protein</fullName>
    </submittedName>
</protein>
<evidence type="ECO:0000313" key="2">
    <source>
        <dbReference type="Proteomes" id="UP000002878"/>
    </source>
</evidence>
<dbReference type="AlphaFoldDB" id="I2C6N6"/>
<dbReference type="KEGG" id="bqy:MUS_2366"/>
<sequence>MGINSERLFIMTGKEPFGSSKKPFSVKWKEKAVTVCFAV</sequence>
<dbReference type="EMBL" id="CP003332">
    <property type="protein sequence ID" value="AFJ62310.1"/>
    <property type="molecule type" value="Genomic_DNA"/>
</dbReference>
<name>I2C6N6_BACAY</name>
<dbReference type="HOGENOM" id="CLU_3304075_0_0_9"/>
<gene>
    <name evidence="1" type="ORF">MUS_2366</name>
</gene>
<organism evidence="1 2">
    <name type="scientific">Bacillus amyloliquefaciens (strain Y2)</name>
    <name type="common">Bacillus amyloliquefaciens subsp. plantarum (strain B9601-Y2)</name>
    <dbReference type="NCBI Taxonomy" id="1155777"/>
    <lineage>
        <taxon>Bacteria</taxon>
        <taxon>Bacillati</taxon>
        <taxon>Bacillota</taxon>
        <taxon>Bacilli</taxon>
        <taxon>Bacillales</taxon>
        <taxon>Bacillaceae</taxon>
        <taxon>Bacillus</taxon>
        <taxon>Bacillus amyloliquefaciens group</taxon>
    </lineage>
</organism>
<accession>I2C6N6</accession>
<reference evidence="1 2" key="1">
    <citation type="journal article" date="2012" name="J. Biotechnol.">
        <title>Genome sequence of the plant growth promoting strain Bacillus amyloliquefaciens subsp. plantarum B9601-Y2 and expression of mersacidin and other secondary metabolites.</title>
        <authorList>
            <person name="He P."/>
            <person name="Hao K."/>
            <person name="Blom J."/>
            <person name="Ruckert C."/>
            <person name="Vater J."/>
            <person name="Mao Z."/>
            <person name="Wu Y."/>
            <person name="Hou M."/>
            <person name="He P."/>
            <person name="He Y."/>
            <person name="Borriss R."/>
        </authorList>
    </citation>
    <scope>NUCLEOTIDE SEQUENCE [LARGE SCALE GENOMIC DNA]</scope>
    <source>
        <strain evidence="1">Y2</strain>
    </source>
</reference>
<dbReference type="PATRIC" id="fig|1126211.3.peg.2265"/>